<reference evidence="1" key="2">
    <citation type="submission" date="2021-10" db="EMBL/GenBank/DDBJ databases">
        <title>Phylogenomics reveals ancestral predisposition of the termite-cultivated fungus Termitomyces towards a domesticated lifestyle.</title>
        <authorList>
            <person name="Auxier B."/>
            <person name="Grum-Grzhimaylo A."/>
            <person name="Cardenas M.E."/>
            <person name="Lodge J.D."/>
            <person name="Laessoe T."/>
            <person name="Pedersen O."/>
            <person name="Smith M.E."/>
            <person name="Kuyper T.W."/>
            <person name="Franco-Molano E.A."/>
            <person name="Baroni T.J."/>
            <person name="Aanen D.K."/>
        </authorList>
    </citation>
    <scope>NUCLEOTIDE SEQUENCE</scope>
    <source>
        <strain evidence="1">D49</strain>
    </source>
</reference>
<dbReference type="OrthoDB" id="2595178at2759"/>
<reference evidence="1" key="1">
    <citation type="submission" date="2021-02" db="EMBL/GenBank/DDBJ databases">
        <authorList>
            <person name="Nieuwenhuis M."/>
            <person name="Van De Peppel L.J.J."/>
        </authorList>
    </citation>
    <scope>NUCLEOTIDE SEQUENCE</scope>
    <source>
        <strain evidence="1">D49</strain>
    </source>
</reference>
<evidence type="ECO:0000313" key="2">
    <source>
        <dbReference type="Proteomes" id="UP000717328"/>
    </source>
</evidence>
<gene>
    <name evidence="1" type="ORF">H0H81_012233</name>
</gene>
<evidence type="ECO:0000313" key="1">
    <source>
        <dbReference type="EMBL" id="KAG5639562.1"/>
    </source>
</evidence>
<accession>A0A9P7G2E5</accession>
<dbReference type="InterPro" id="IPR032675">
    <property type="entry name" value="LRR_dom_sf"/>
</dbReference>
<sequence>MSSSQSILLSPRPYAQFSGKLLLLPLLPSPKRLKPLPSEIWSEIVAYVLLSEGTPGIAATLLRICKGFTEIALPLVYAYVTLPTVASLERFHMRLHLAEQKWDSIRRIPYSTPGRWVQTLDLSKLTFTGQAQALQYDSILTKLFPLVPFLARLVMNPSFVLSRRAMESLGDRESVLNLRALEGISHDPGHMASWDQDPFIRLLRRCENLEELHVIGQGLDPTELEFTFPDNEDFPSESFQPLELSKLRTITLLSMHTSPLMMVLLFSELPSLRKLTLTPYDDIPYPSSLVSHFIVIHGENLRSLLLFTPKSWPTRLHPSPYTLLDTCPNLRHLSLEYPLPGLRFSGHRTLRILSIPRPDADFWKIIERLLPQLPHLCALRIRDVRWLRKGMNSIAQTAGIQGQMREWRKRLARKGIQLLDADWSDIKE</sequence>
<evidence type="ECO:0008006" key="3">
    <source>
        <dbReference type="Google" id="ProtNLM"/>
    </source>
</evidence>
<proteinExistence type="predicted"/>
<organism evidence="1 2">
    <name type="scientific">Sphagnurus paluster</name>
    <dbReference type="NCBI Taxonomy" id="117069"/>
    <lineage>
        <taxon>Eukaryota</taxon>
        <taxon>Fungi</taxon>
        <taxon>Dikarya</taxon>
        <taxon>Basidiomycota</taxon>
        <taxon>Agaricomycotina</taxon>
        <taxon>Agaricomycetes</taxon>
        <taxon>Agaricomycetidae</taxon>
        <taxon>Agaricales</taxon>
        <taxon>Tricholomatineae</taxon>
        <taxon>Lyophyllaceae</taxon>
        <taxon>Sphagnurus</taxon>
    </lineage>
</organism>
<comment type="caution">
    <text evidence="1">The sequence shown here is derived from an EMBL/GenBank/DDBJ whole genome shotgun (WGS) entry which is preliminary data.</text>
</comment>
<dbReference type="SUPFAM" id="SSF52047">
    <property type="entry name" value="RNI-like"/>
    <property type="match status" value="1"/>
</dbReference>
<protein>
    <recommendedName>
        <fullName evidence="3">F-box domain-containing protein</fullName>
    </recommendedName>
</protein>
<dbReference type="Gene3D" id="3.80.10.10">
    <property type="entry name" value="Ribonuclease Inhibitor"/>
    <property type="match status" value="1"/>
</dbReference>
<name>A0A9P7G2E5_9AGAR</name>
<dbReference type="AlphaFoldDB" id="A0A9P7G2E5"/>
<keyword evidence="2" id="KW-1185">Reference proteome</keyword>
<dbReference type="Proteomes" id="UP000717328">
    <property type="component" value="Unassembled WGS sequence"/>
</dbReference>
<dbReference type="EMBL" id="JABCKI010005718">
    <property type="protein sequence ID" value="KAG5639562.1"/>
    <property type="molecule type" value="Genomic_DNA"/>
</dbReference>